<dbReference type="InterPro" id="IPR036388">
    <property type="entry name" value="WH-like_DNA-bd_sf"/>
</dbReference>
<keyword evidence="3" id="KW-0804">Transcription</keyword>
<dbReference type="PANTHER" id="PTHR44688:SF16">
    <property type="entry name" value="DNA-BINDING TRANSCRIPTIONAL ACTIVATOR DEVR_DOSR"/>
    <property type="match status" value="1"/>
</dbReference>
<keyword evidence="6" id="KW-1185">Reference proteome</keyword>
<name>A0ABV3TQW3_9RHOB</name>
<dbReference type="Proteomes" id="UP001557465">
    <property type="component" value="Unassembled WGS sequence"/>
</dbReference>
<accession>A0ABV3TQW3</accession>
<dbReference type="InterPro" id="IPR005143">
    <property type="entry name" value="TF_LuxR_autoind-bd_dom"/>
</dbReference>
<dbReference type="SUPFAM" id="SSF46894">
    <property type="entry name" value="C-terminal effector domain of the bipartite response regulators"/>
    <property type="match status" value="1"/>
</dbReference>
<keyword evidence="1" id="KW-0805">Transcription regulation</keyword>
<evidence type="ECO:0000256" key="1">
    <source>
        <dbReference type="ARBA" id="ARBA00023015"/>
    </source>
</evidence>
<evidence type="ECO:0000256" key="2">
    <source>
        <dbReference type="ARBA" id="ARBA00023125"/>
    </source>
</evidence>
<dbReference type="PRINTS" id="PR00038">
    <property type="entry name" value="HTHLUXR"/>
</dbReference>
<gene>
    <name evidence="5" type="ORF">AB4874_17415</name>
</gene>
<keyword evidence="2" id="KW-0238">DNA-binding</keyword>
<dbReference type="InterPro" id="IPR016032">
    <property type="entry name" value="Sig_transdc_resp-reg_C-effctor"/>
</dbReference>
<proteinExistence type="predicted"/>
<comment type="caution">
    <text evidence="5">The sequence shown here is derived from an EMBL/GenBank/DDBJ whole genome shotgun (WGS) entry which is preliminary data.</text>
</comment>
<protein>
    <submittedName>
        <fullName evidence="5">Autoinducer binding domain-containing protein</fullName>
    </submittedName>
</protein>
<dbReference type="InterPro" id="IPR000792">
    <property type="entry name" value="Tscrpt_reg_LuxR_C"/>
</dbReference>
<dbReference type="Pfam" id="PF03472">
    <property type="entry name" value="Autoind_bind"/>
    <property type="match status" value="1"/>
</dbReference>
<feature type="domain" description="HTH luxR-type" evidence="4">
    <location>
        <begin position="135"/>
        <end position="200"/>
    </location>
</feature>
<dbReference type="Gene3D" id="1.10.10.10">
    <property type="entry name" value="Winged helix-like DNA-binding domain superfamily/Winged helix DNA-binding domain"/>
    <property type="match status" value="1"/>
</dbReference>
<evidence type="ECO:0000313" key="5">
    <source>
        <dbReference type="EMBL" id="MEX1663388.1"/>
    </source>
</evidence>
<dbReference type="PANTHER" id="PTHR44688">
    <property type="entry name" value="DNA-BINDING TRANSCRIPTIONAL ACTIVATOR DEVR_DOSR"/>
    <property type="match status" value="1"/>
</dbReference>
<dbReference type="Gene3D" id="3.30.450.80">
    <property type="entry name" value="Transcription factor LuxR-like, autoinducer-binding domain"/>
    <property type="match status" value="1"/>
</dbReference>
<dbReference type="SUPFAM" id="SSF75516">
    <property type="entry name" value="Pheromone-binding domain of LuxR-like quorum-sensing transcription factors"/>
    <property type="match status" value="1"/>
</dbReference>
<evidence type="ECO:0000259" key="4">
    <source>
        <dbReference type="PROSITE" id="PS50043"/>
    </source>
</evidence>
<sequence length="202" mass="22457">MTLKRSQPYLQTLAPAGFYVALRVGYSFPEEEMNALDSNWVDIYTRRGLFVHDPSMRWIYSNQGAIRWSELALPDPAGVIPLARDLNLNFGATISVRGDADVGRRSYAVLFRADREFDDRELTETFAMLKRLHTRGQSGPSLTDAEAEAIRMRADGLLLKQIAAELAISESAVKARISSACRKLGAKNAIELLAIASARRLI</sequence>
<evidence type="ECO:0000256" key="3">
    <source>
        <dbReference type="ARBA" id="ARBA00023163"/>
    </source>
</evidence>
<dbReference type="CDD" id="cd06170">
    <property type="entry name" value="LuxR_C_like"/>
    <property type="match status" value="1"/>
</dbReference>
<dbReference type="SMART" id="SM00421">
    <property type="entry name" value="HTH_LUXR"/>
    <property type="match status" value="1"/>
</dbReference>
<reference evidence="5 6" key="1">
    <citation type="journal article" date="2011" name="Int. J. Syst. Evol. Microbiol.">
        <title>Zhongshania antarctica gen. nov., sp. nov. and Zhongshania guokunii sp. nov., gammaproteobacteria respectively isolated from coastal attached (fast) ice and surface seawater of the Antarctic.</title>
        <authorList>
            <person name="Li H.J."/>
            <person name="Zhang X.Y."/>
            <person name="Chen C.X."/>
            <person name="Zhang Y.J."/>
            <person name="Gao Z.M."/>
            <person name="Yu Y."/>
            <person name="Chen X.L."/>
            <person name="Chen B."/>
            <person name="Zhang Y.Z."/>
        </authorList>
    </citation>
    <scope>NUCLEOTIDE SEQUENCE [LARGE SCALE GENOMIC DNA]</scope>
    <source>
        <strain evidence="5 6">15-R06ZXC-3</strain>
    </source>
</reference>
<dbReference type="PROSITE" id="PS50043">
    <property type="entry name" value="HTH_LUXR_2"/>
    <property type="match status" value="1"/>
</dbReference>
<evidence type="ECO:0000313" key="6">
    <source>
        <dbReference type="Proteomes" id="UP001557465"/>
    </source>
</evidence>
<organism evidence="5 6">
    <name type="scientific">Thioclava arctica</name>
    <dbReference type="NCBI Taxonomy" id="3238301"/>
    <lineage>
        <taxon>Bacteria</taxon>
        <taxon>Pseudomonadati</taxon>
        <taxon>Pseudomonadota</taxon>
        <taxon>Alphaproteobacteria</taxon>
        <taxon>Rhodobacterales</taxon>
        <taxon>Paracoccaceae</taxon>
        <taxon>Thioclava</taxon>
    </lineage>
</organism>
<dbReference type="EMBL" id="JBFRYC010000015">
    <property type="protein sequence ID" value="MEX1663388.1"/>
    <property type="molecule type" value="Genomic_DNA"/>
</dbReference>
<dbReference type="InterPro" id="IPR036693">
    <property type="entry name" value="TF_LuxR_autoind-bd_dom_sf"/>
</dbReference>
<dbReference type="Pfam" id="PF00196">
    <property type="entry name" value="GerE"/>
    <property type="match status" value="1"/>
</dbReference>